<feature type="non-terminal residue" evidence="1">
    <location>
        <position position="1"/>
    </location>
</feature>
<sequence length="159" mass="17202">DTGVCIDNKNSVHVRVIGKLDIGNEFVFGDVVWGDPSMIDFAGQTDVVRVKKSGIYSVKAFVTIGTDSLPLTDLASYLSITSSTNNNHKQDILLLPNPIVTNEYTQEVTWVGPLNGGSIINGTWFGNGDPNSKIIPDVTGGGVVDFYKSGFAVRYLFEQ</sequence>
<comment type="caution">
    <text evidence="1">The sequence shown here is derived from an EMBL/GenBank/DDBJ whole genome shotgun (WGS) entry which is preliminary data.</text>
</comment>
<gene>
    <name evidence="1" type="ORF">S01H4_24438</name>
</gene>
<dbReference type="AlphaFoldDB" id="X1BNE8"/>
<evidence type="ECO:0000313" key="1">
    <source>
        <dbReference type="EMBL" id="GAG85588.1"/>
    </source>
</evidence>
<dbReference type="EMBL" id="BART01011475">
    <property type="protein sequence ID" value="GAG85588.1"/>
    <property type="molecule type" value="Genomic_DNA"/>
</dbReference>
<accession>X1BNE8</accession>
<organism evidence="1">
    <name type="scientific">marine sediment metagenome</name>
    <dbReference type="NCBI Taxonomy" id="412755"/>
    <lineage>
        <taxon>unclassified sequences</taxon>
        <taxon>metagenomes</taxon>
        <taxon>ecological metagenomes</taxon>
    </lineage>
</organism>
<reference evidence="1" key="1">
    <citation type="journal article" date="2014" name="Front. Microbiol.">
        <title>High frequency of phylogenetically diverse reductive dehalogenase-homologous genes in deep subseafloor sedimentary metagenomes.</title>
        <authorList>
            <person name="Kawai M."/>
            <person name="Futagami T."/>
            <person name="Toyoda A."/>
            <person name="Takaki Y."/>
            <person name="Nishi S."/>
            <person name="Hori S."/>
            <person name="Arai W."/>
            <person name="Tsubouchi T."/>
            <person name="Morono Y."/>
            <person name="Uchiyama I."/>
            <person name="Ito T."/>
            <person name="Fujiyama A."/>
            <person name="Inagaki F."/>
            <person name="Takami H."/>
        </authorList>
    </citation>
    <scope>NUCLEOTIDE SEQUENCE</scope>
    <source>
        <strain evidence="1">Expedition CK06-06</strain>
    </source>
</reference>
<protein>
    <submittedName>
        <fullName evidence="1">Uncharacterized protein</fullName>
    </submittedName>
</protein>
<name>X1BNE8_9ZZZZ</name>
<proteinExistence type="predicted"/>